<evidence type="ECO:0000256" key="3">
    <source>
        <dbReference type="ARBA" id="ARBA00022801"/>
    </source>
</evidence>
<dbReference type="Proteomes" id="UP000473325">
    <property type="component" value="Unassembled WGS sequence"/>
</dbReference>
<evidence type="ECO:0000256" key="4">
    <source>
        <dbReference type="ARBA" id="ARBA00023295"/>
    </source>
</evidence>
<evidence type="ECO:0000259" key="5">
    <source>
        <dbReference type="Pfam" id="PF00251"/>
    </source>
</evidence>
<sequence>MSALRFHHQPADGWVNDPYGLTWHDGRYHLFFQHVPGSPTWRSDCHWGHATSTDLLTWEPQPIALTPGDGEDGCWSGSVAGGVAFYTAVDEPLLDHGRVRRAVPLDDDWRTWRKEDVVVATPPGATHFRDPFVHRYGDGWRMLVGGATADAATIWVCTSDDLATWSSPEVLAQRSPEAGADGLGDYTGHAWECPQWWSIDGHDVLLVSVWEPERLHHLAYRIDDGPWRRFSHGLHYAGAAFTHRDGRPGLVTWLREVGATSLPMSLTLEDGRLVAHPPAGVPVVERDGVLEVHDDGVVERFGPDGIEALTVPAP</sequence>
<dbReference type="SUPFAM" id="SSF75005">
    <property type="entry name" value="Arabinanase/levansucrase/invertase"/>
    <property type="match status" value="1"/>
</dbReference>
<dbReference type="Gene3D" id="2.115.10.20">
    <property type="entry name" value="Glycosyl hydrolase domain, family 43"/>
    <property type="match status" value="1"/>
</dbReference>
<dbReference type="InterPro" id="IPR023296">
    <property type="entry name" value="Glyco_hydro_beta-prop_sf"/>
</dbReference>
<dbReference type="AlphaFoldDB" id="A0A6L7EVH3"/>
<dbReference type="PANTHER" id="PTHR43101">
    <property type="entry name" value="BETA-FRUCTOSIDASE"/>
    <property type="match status" value="1"/>
</dbReference>
<keyword evidence="4" id="KW-0326">Glycosidase</keyword>
<keyword evidence="3" id="KW-0378">Hydrolase</keyword>
<dbReference type="EMBL" id="WUEK01000001">
    <property type="protein sequence ID" value="MXG88009.1"/>
    <property type="molecule type" value="Genomic_DNA"/>
</dbReference>
<reference evidence="6 7" key="1">
    <citation type="submission" date="2019-12" db="EMBL/GenBank/DDBJ databases">
        <authorList>
            <person name="Kun Z."/>
        </authorList>
    </citation>
    <scope>NUCLEOTIDE SEQUENCE [LARGE SCALE GENOMIC DNA]</scope>
    <source>
        <strain evidence="6 7">YIM 123512</strain>
    </source>
</reference>
<dbReference type="InterPro" id="IPR013148">
    <property type="entry name" value="Glyco_hydro_32_N"/>
</dbReference>
<dbReference type="GO" id="GO:0005975">
    <property type="term" value="P:carbohydrate metabolic process"/>
    <property type="evidence" value="ECO:0007669"/>
    <property type="project" value="InterPro"/>
</dbReference>
<dbReference type="SMART" id="SM00640">
    <property type="entry name" value="Glyco_32"/>
    <property type="match status" value="1"/>
</dbReference>
<protein>
    <recommendedName>
        <fullName evidence="2">beta-fructofuranosidase</fullName>
        <ecNumber evidence="2">3.2.1.26</ecNumber>
    </recommendedName>
</protein>
<evidence type="ECO:0000313" key="6">
    <source>
        <dbReference type="EMBL" id="MXG88009.1"/>
    </source>
</evidence>
<evidence type="ECO:0000256" key="2">
    <source>
        <dbReference type="ARBA" id="ARBA00012758"/>
    </source>
</evidence>
<dbReference type="CDD" id="cd08996">
    <property type="entry name" value="GH32_FFase"/>
    <property type="match status" value="1"/>
</dbReference>
<accession>A0A6L7EVH3</accession>
<dbReference type="InterPro" id="IPR001362">
    <property type="entry name" value="Glyco_hydro_32"/>
</dbReference>
<dbReference type="EC" id="3.2.1.26" evidence="2"/>
<dbReference type="RefSeq" id="WP_160874059.1">
    <property type="nucleotide sequence ID" value="NZ_WUEK01000001.1"/>
</dbReference>
<name>A0A6L7EVH3_9ACTN</name>
<organism evidence="6 7">
    <name type="scientific">Nocardioides flavescens</name>
    <dbReference type="NCBI Taxonomy" id="2691959"/>
    <lineage>
        <taxon>Bacteria</taxon>
        <taxon>Bacillati</taxon>
        <taxon>Actinomycetota</taxon>
        <taxon>Actinomycetes</taxon>
        <taxon>Propionibacteriales</taxon>
        <taxon>Nocardioidaceae</taxon>
        <taxon>Nocardioides</taxon>
    </lineage>
</organism>
<dbReference type="Pfam" id="PF00251">
    <property type="entry name" value="Glyco_hydro_32N"/>
    <property type="match status" value="1"/>
</dbReference>
<evidence type="ECO:0000256" key="1">
    <source>
        <dbReference type="ARBA" id="ARBA00009902"/>
    </source>
</evidence>
<feature type="domain" description="Glycosyl hydrolase family 32 N-terminal" evidence="5">
    <location>
        <begin position="7"/>
        <end position="259"/>
    </location>
</feature>
<comment type="similarity">
    <text evidence="1">Belongs to the glycosyl hydrolase 32 family.</text>
</comment>
<proteinExistence type="inferred from homology"/>
<dbReference type="PANTHER" id="PTHR43101:SF1">
    <property type="entry name" value="BETA-FRUCTOSIDASE"/>
    <property type="match status" value="1"/>
</dbReference>
<comment type="caution">
    <text evidence="6">The sequence shown here is derived from an EMBL/GenBank/DDBJ whole genome shotgun (WGS) entry which is preliminary data.</text>
</comment>
<dbReference type="InterPro" id="IPR051214">
    <property type="entry name" value="GH32_Enzymes"/>
</dbReference>
<evidence type="ECO:0000313" key="7">
    <source>
        <dbReference type="Proteomes" id="UP000473325"/>
    </source>
</evidence>
<keyword evidence="7" id="KW-1185">Reference proteome</keyword>
<gene>
    <name evidence="6" type="ORF">GRQ65_00415</name>
</gene>
<dbReference type="GO" id="GO:0004564">
    <property type="term" value="F:beta-fructofuranosidase activity"/>
    <property type="evidence" value="ECO:0007669"/>
    <property type="project" value="UniProtKB-EC"/>
</dbReference>